<keyword evidence="3" id="KW-0210">Decarboxylase</keyword>
<dbReference type="PANTHER" id="PTHR43277">
    <property type="entry name" value="ARGININE DECARBOXYLASE"/>
    <property type="match status" value="1"/>
</dbReference>
<dbReference type="GO" id="GO:0016831">
    <property type="term" value="F:carboxy-lyase activity"/>
    <property type="evidence" value="ECO:0007669"/>
    <property type="project" value="UniProtKB-KW"/>
</dbReference>
<evidence type="ECO:0000256" key="5">
    <source>
        <dbReference type="ARBA" id="ARBA00023239"/>
    </source>
</evidence>
<dbReference type="STRING" id="1356854.N007_00275"/>
<dbReference type="GO" id="GO:0008483">
    <property type="term" value="F:transaminase activity"/>
    <property type="evidence" value="ECO:0007669"/>
    <property type="project" value="UniProtKB-KW"/>
</dbReference>
<dbReference type="AlphaFoldDB" id="T0CL33"/>
<name>T0CL33_ALIAG</name>
<organism evidence="6 7">
    <name type="scientific">Alicyclobacillus acidoterrestris (strain ATCC 49025 / DSM 3922 / CIP 106132 / NCIMB 13137 / GD3B)</name>
    <dbReference type="NCBI Taxonomy" id="1356854"/>
    <lineage>
        <taxon>Bacteria</taxon>
        <taxon>Bacillati</taxon>
        <taxon>Bacillota</taxon>
        <taxon>Bacilli</taxon>
        <taxon>Bacillales</taxon>
        <taxon>Alicyclobacillaceae</taxon>
        <taxon>Alicyclobacillus</taxon>
    </lineage>
</organism>
<evidence type="ECO:0000313" key="7">
    <source>
        <dbReference type="Proteomes" id="UP000829401"/>
    </source>
</evidence>
<keyword evidence="7" id="KW-1185">Reference proteome</keyword>
<evidence type="ECO:0000256" key="2">
    <source>
        <dbReference type="ARBA" id="ARBA00010671"/>
    </source>
</evidence>
<dbReference type="RefSeq" id="WP_021294670.1">
    <property type="nucleotide sequence ID" value="NZ_AURB01000001.1"/>
</dbReference>
<gene>
    <name evidence="6" type="ORF">K1I37_01225</name>
</gene>
<comment type="similarity">
    <text evidence="2">Belongs to the Orn/Lys/Arg decarboxylase class-I family.</text>
</comment>
<dbReference type="KEGG" id="aaco:K1I37_01225"/>
<reference evidence="7" key="1">
    <citation type="journal article" date="2022" name="G3 (Bethesda)">
        <title>Unveiling the complete genome sequence of Alicyclobacillus acidoterrestris DSM 3922T, a taint-producing strain.</title>
        <authorList>
            <person name="Leonardo I.C."/>
            <person name="Barreto Crespo M.T."/>
            <person name="Gaspar F.B."/>
        </authorList>
    </citation>
    <scope>NUCLEOTIDE SEQUENCE [LARGE SCALE GENOMIC DNA]</scope>
    <source>
        <strain evidence="7">DSM 3922</strain>
    </source>
</reference>
<keyword evidence="6" id="KW-0032">Aminotransferase</keyword>
<dbReference type="InterPro" id="IPR008286">
    <property type="entry name" value="Prn/Lys/Arg_de-COase_C"/>
</dbReference>
<evidence type="ECO:0000256" key="1">
    <source>
        <dbReference type="ARBA" id="ARBA00001933"/>
    </source>
</evidence>
<dbReference type="SUPFAM" id="SSF55904">
    <property type="entry name" value="Ornithine decarboxylase C-terminal domain"/>
    <property type="match status" value="1"/>
</dbReference>
<keyword evidence="6" id="KW-0808">Transferase</keyword>
<sequence>MRDREVWTPIIDQLIAHAMREKVSLHVPGHHQGRTLFGPLAQWLGQATKWDVTELPGLDNLHHATGCIRASQARAAAHYGADHCFYSVNGATACVMAAIAASVQATGRNQVVILGPCHMSAWRGLVYADAGAVFVPSPWRQDIMTFGPPDPVQLANQLAQMRDVAAVFVTSPTYQGVVAPVAEIARVAHAYGVPLIVDEAHGAHLGLIDAFPRHSVEQGADIVIQSPHKTLPCLTQAAWVHVSGPLVEARLVEERLLFLETTSPSYLLLASLDGAQAWLHTEGAEAAQRTFECLQQYRSANAPIGVETDPMREWIPTGSANESQRLETMLQQRGIFVEFADATGVLAMFGFSQPAYEYGKFFEVLEAWRQQRAPATTDFALVAELYQLAGRTRVVLSPSEVARHRRVAVPIGQAAGRILATPVAPYPPGVPALWPGQEISQTLVDSLTAWLQLGGTVVGIDEQCQLEVIE</sequence>
<evidence type="ECO:0000313" key="6">
    <source>
        <dbReference type="EMBL" id="UNO49212.1"/>
    </source>
</evidence>
<evidence type="ECO:0000256" key="4">
    <source>
        <dbReference type="ARBA" id="ARBA00022898"/>
    </source>
</evidence>
<dbReference type="InterPro" id="IPR036633">
    <property type="entry name" value="Prn/Lys/Arg_de-COase_C_sf"/>
</dbReference>
<accession>A0A9E6ZFH1</accession>
<dbReference type="SUPFAM" id="SSF53383">
    <property type="entry name" value="PLP-dependent transferases"/>
    <property type="match status" value="1"/>
</dbReference>
<evidence type="ECO:0000256" key="3">
    <source>
        <dbReference type="ARBA" id="ARBA00022793"/>
    </source>
</evidence>
<dbReference type="InterPro" id="IPR015421">
    <property type="entry name" value="PyrdxlP-dep_Trfase_major"/>
</dbReference>
<dbReference type="InterPro" id="IPR052357">
    <property type="entry name" value="Orn_Lys_Arg_decarboxylase-I"/>
</dbReference>
<proteinExistence type="inferred from homology"/>
<protein>
    <submittedName>
        <fullName evidence="6">DegT/DnrJ/EryC1/StrS family aminotransferase</fullName>
    </submittedName>
</protein>
<dbReference type="PANTHER" id="PTHR43277:SF4">
    <property type="entry name" value="ARGININE DECARBOXYLASE"/>
    <property type="match status" value="1"/>
</dbReference>
<dbReference type="Pfam" id="PF01276">
    <property type="entry name" value="OKR_DC_1"/>
    <property type="match status" value="1"/>
</dbReference>
<dbReference type="Gene3D" id="3.40.640.10">
    <property type="entry name" value="Type I PLP-dependent aspartate aminotransferase-like (Major domain)"/>
    <property type="match status" value="1"/>
</dbReference>
<accession>T0CL33</accession>
<dbReference type="Pfam" id="PF03711">
    <property type="entry name" value="OKR_DC_1_C"/>
    <property type="match status" value="1"/>
</dbReference>
<dbReference type="OrthoDB" id="9815233at2"/>
<dbReference type="EMBL" id="CP080467">
    <property type="protein sequence ID" value="UNO49212.1"/>
    <property type="molecule type" value="Genomic_DNA"/>
</dbReference>
<dbReference type="InterPro" id="IPR000310">
    <property type="entry name" value="Orn/Lys/Arg_deCO2ase_major_dom"/>
</dbReference>
<comment type="cofactor">
    <cofactor evidence="1">
        <name>pyridoxal 5'-phosphate</name>
        <dbReference type="ChEBI" id="CHEBI:597326"/>
    </cofactor>
</comment>
<dbReference type="Gene3D" id="3.90.105.10">
    <property type="entry name" value="Molybdopterin biosynthesis moea protein, domain 2"/>
    <property type="match status" value="1"/>
</dbReference>
<dbReference type="eggNOG" id="COG1982">
    <property type="taxonomic scope" value="Bacteria"/>
</dbReference>
<dbReference type="Proteomes" id="UP000829401">
    <property type="component" value="Chromosome"/>
</dbReference>
<dbReference type="InterPro" id="IPR015424">
    <property type="entry name" value="PyrdxlP-dep_Trfase"/>
</dbReference>
<keyword evidence="5" id="KW-0456">Lyase</keyword>
<keyword evidence="4" id="KW-0663">Pyridoxal phosphate</keyword>